<protein>
    <submittedName>
        <fullName evidence="1">Uncharacterized protein</fullName>
    </submittedName>
</protein>
<organism evidence="1 2">
    <name type="scientific">Lactuca sativa</name>
    <name type="common">Garden lettuce</name>
    <dbReference type="NCBI Taxonomy" id="4236"/>
    <lineage>
        <taxon>Eukaryota</taxon>
        <taxon>Viridiplantae</taxon>
        <taxon>Streptophyta</taxon>
        <taxon>Embryophyta</taxon>
        <taxon>Tracheophyta</taxon>
        <taxon>Spermatophyta</taxon>
        <taxon>Magnoliopsida</taxon>
        <taxon>eudicotyledons</taxon>
        <taxon>Gunneridae</taxon>
        <taxon>Pentapetalae</taxon>
        <taxon>asterids</taxon>
        <taxon>campanulids</taxon>
        <taxon>Asterales</taxon>
        <taxon>Asteraceae</taxon>
        <taxon>Cichorioideae</taxon>
        <taxon>Cichorieae</taxon>
        <taxon>Lactucinae</taxon>
        <taxon>Lactuca</taxon>
    </lineage>
</organism>
<dbReference type="Proteomes" id="UP000235145">
    <property type="component" value="Unassembled WGS sequence"/>
</dbReference>
<comment type="caution">
    <text evidence="1">The sequence shown here is derived from an EMBL/GenBank/DDBJ whole genome shotgun (WGS) entry which is preliminary data.</text>
</comment>
<dbReference type="EMBL" id="NBSK02000005">
    <property type="protein sequence ID" value="KAJ0206602.1"/>
    <property type="molecule type" value="Genomic_DNA"/>
</dbReference>
<gene>
    <name evidence="1" type="ORF">LSAT_V11C500255540</name>
</gene>
<sequence length="120" mass="13952">MKKSERPNASIRKDGVDLISNMSDHILLLILSVSSVELRYPELPDKYHPMKKLEELVYWILVSKSIDFDRLHLFCLEHCNSSTIGRWIHAAVTKNVKQIDFTYMLILFMHNSSSLCFLSP</sequence>
<name>A0A9R1VG82_LACSA</name>
<keyword evidence="2" id="KW-1185">Reference proteome</keyword>
<proteinExistence type="predicted"/>
<accession>A0A9R1VG82</accession>
<evidence type="ECO:0000313" key="2">
    <source>
        <dbReference type="Proteomes" id="UP000235145"/>
    </source>
</evidence>
<reference evidence="1 2" key="1">
    <citation type="journal article" date="2017" name="Nat. Commun.">
        <title>Genome assembly with in vitro proximity ligation data and whole-genome triplication in lettuce.</title>
        <authorList>
            <person name="Reyes-Chin-Wo S."/>
            <person name="Wang Z."/>
            <person name="Yang X."/>
            <person name="Kozik A."/>
            <person name="Arikit S."/>
            <person name="Song C."/>
            <person name="Xia L."/>
            <person name="Froenicke L."/>
            <person name="Lavelle D.O."/>
            <person name="Truco M.J."/>
            <person name="Xia R."/>
            <person name="Zhu S."/>
            <person name="Xu C."/>
            <person name="Xu H."/>
            <person name="Xu X."/>
            <person name="Cox K."/>
            <person name="Korf I."/>
            <person name="Meyers B.C."/>
            <person name="Michelmore R.W."/>
        </authorList>
    </citation>
    <scope>NUCLEOTIDE SEQUENCE [LARGE SCALE GENOMIC DNA]</scope>
    <source>
        <strain evidence="2">cv. Salinas</strain>
        <tissue evidence="1">Seedlings</tissue>
    </source>
</reference>
<evidence type="ECO:0000313" key="1">
    <source>
        <dbReference type="EMBL" id="KAJ0206602.1"/>
    </source>
</evidence>
<dbReference type="AlphaFoldDB" id="A0A9R1VG82"/>